<reference evidence="2 3" key="1">
    <citation type="submission" date="2018-06" db="EMBL/GenBank/DDBJ databases">
        <title>Genomic Encyclopedia of Archaeal and Bacterial Type Strains, Phase II (KMG-II): from individual species to whole genera.</title>
        <authorList>
            <person name="Goeker M."/>
        </authorList>
    </citation>
    <scope>NUCLEOTIDE SEQUENCE [LARGE SCALE GENOMIC DNA]</scope>
    <source>
        <strain evidence="2 3">DSM 24525</strain>
    </source>
</reference>
<accession>A0A2W7II66</accession>
<keyword evidence="3" id="KW-1185">Reference proteome</keyword>
<organism evidence="2 3">
    <name type="scientific">Humitalea rosea</name>
    <dbReference type="NCBI Taxonomy" id="990373"/>
    <lineage>
        <taxon>Bacteria</taxon>
        <taxon>Pseudomonadati</taxon>
        <taxon>Pseudomonadota</taxon>
        <taxon>Alphaproteobacteria</taxon>
        <taxon>Acetobacterales</taxon>
        <taxon>Roseomonadaceae</taxon>
        <taxon>Humitalea</taxon>
    </lineage>
</organism>
<gene>
    <name evidence="2" type="ORF">C8P66_11185</name>
</gene>
<dbReference type="RefSeq" id="WP_111398328.1">
    <property type="nucleotide sequence ID" value="NZ_QKYU01000011.1"/>
</dbReference>
<comment type="caution">
    <text evidence="2">The sequence shown here is derived from an EMBL/GenBank/DDBJ whole genome shotgun (WGS) entry which is preliminary data.</text>
</comment>
<evidence type="ECO:0000313" key="2">
    <source>
        <dbReference type="EMBL" id="PZW45670.1"/>
    </source>
</evidence>
<evidence type="ECO:0000313" key="3">
    <source>
        <dbReference type="Proteomes" id="UP000249688"/>
    </source>
</evidence>
<evidence type="ECO:0000256" key="1">
    <source>
        <dbReference type="SAM" id="MobiDB-lite"/>
    </source>
</evidence>
<dbReference type="AlphaFoldDB" id="A0A2W7II66"/>
<dbReference type="Proteomes" id="UP000249688">
    <property type="component" value="Unassembled WGS sequence"/>
</dbReference>
<sequence>MNTQDFDDGLVHGHPWMSEPPRSGQMPIRLTPPTTVEADYDDGLVHGHGWACSERGQPAG</sequence>
<feature type="region of interest" description="Disordered" evidence="1">
    <location>
        <begin position="1"/>
        <end position="34"/>
    </location>
</feature>
<dbReference type="EMBL" id="QKYU01000011">
    <property type="protein sequence ID" value="PZW45670.1"/>
    <property type="molecule type" value="Genomic_DNA"/>
</dbReference>
<dbReference type="OrthoDB" id="7280977at2"/>
<name>A0A2W7II66_9PROT</name>
<proteinExistence type="predicted"/>
<protein>
    <submittedName>
        <fullName evidence="2">Uncharacterized protein</fullName>
    </submittedName>
</protein>